<dbReference type="Pfam" id="PF08243">
    <property type="entry name" value="SPT2"/>
    <property type="match status" value="1"/>
</dbReference>
<protein>
    <recommendedName>
        <fullName evidence="6">SPT2 chromatin protein</fullName>
    </recommendedName>
</protein>
<evidence type="ECO:0000256" key="1">
    <source>
        <dbReference type="ARBA" id="ARBA00006461"/>
    </source>
</evidence>
<dbReference type="OrthoDB" id="5430658at2759"/>
<feature type="compositionally biased region" description="Basic and acidic residues" evidence="3">
    <location>
        <begin position="361"/>
        <end position="371"/>
    </location>
</feature>
<feature type="compositionally biased region" description="Low complexity" evidence="3">
    <location>
        <begin position="141"/>
        <end position="169"/>
    </location>
</feature>
<feature type="compositionally biased region" description="Low complexity" evidence="3">
    <location>
        <begin position="91"/>
        <end position="111"/>
    </location>
</feature>
<dbReference type="EMBL" id="WJXW01000005">
    <property type="protein sequence ID" value="KAF9736380.1"/>
    <property type="molecule type" value="Genomic_DNA"/>
</dbReference>
<feature type="compositionally biased region" description="Low complexity" evidence="3">
    <location>
        <begin position="279"/>
        <end position="294"/>
    </location>
</feature>
<dbReference type="AlphaFoldDB" id="A0A9P6GK02"/>
<proteinExistence type="inferred from homology"/>
<feature type="region of interest" description="Disordered" evidence="3">
    <location>
        <begin position="18"/>
        <end position="170"/>
    </location>
</feature>
<accession>A0A9P6GK02</accession>
<evidence type="ECO:0000256" key="2">
    <source>
        <dbReference type="ARBA" id="ARBA00023054"/>
    </source>
</evidence>
<organism evidence="4 5">
    <name type="scientific">Paraphaeosphaeria minitans</name>
    <dbReference type="NCBI Taxonomy" id="565426"/>
    <lineage>
        <taxon>Eukaryota</taxon>
        <taxon>Fungi</taxon>
        <taxon>Dikarya</taxon>
        <taxon>Ascomycota</taxon>
        <taxon>Pezizomycotina</taxon>
        <taxon>Dothideomycetes</taxon>
        <taxon>Pleosporomycetidae</taxon>
        <taxon>Pleosporales</taxon>
        <taxon>Massarineae</taxon>
        <taxon>Didymosphaeriaceae</taxon>
        <taxon>Paraphaeosphaeria</taxon>
    </lineage>
</organism>
<keyword evidence="2" id="KW-0175">Coiled coil</keyword>
<name>A0A9P6GK02_9PLEO</name>
<feature type="compositionally biased region" description="Acidic residues" evidence="3">
    <location>
        <begin position="314"/>
        <end position="324"/>
    </location>
</feature>
<sequence length="387" mass="40022">MNASRLPLADILTSIDPSKATIFKNTPPVQRLGTGSPKPATGQRPPHRPAQPANGISEASALKRKASNPCDVGQNKIPRKDAPAPLATTNGARSGSAPAGSRSTSTTPTTSMPYRGTAGLGASKAANSQAKKPLPAGAGQTASAKTASSTSRPTAPKPTSAAPAASAPPVKKVGGYLAMLQKAKQRDATKPAVLPVKPEPVKIMSKKEREAARVAAKAGPKGKQPVAGPPGRAAAPKASAASIPQEKRKPADLGYQGTARPAKKPAEVGYKGTARPATAVSSAARPGAPAAAIQKKPKPAQDRYAGYANWSDLSEMDDEEEDYASDGSSDMEGGIWDVEREEADALKAAKREDAEALAEENALKREKEERRKRLAAMNKAAAAKKKY</sequence>
<feature type="region of interest" description="Disordered" evidence="3">
    <location>
        <begin position="346"/>
        <end position="372"/>
    </location>
</feature>
<keyword evidence="5" id="KW-1185">Reference proteome</keyword>
<evidence type="ECO:0000313" key="4">
    <source>
        <dbReference type="EMBL" id="KAF9736380.1"/>
    </source>
</evidence>
<evidence type="ECO:0000313" key="5">
    <source>
        <dbReference type="Proteomes" id="UP000756921"/>
    </source>
</evidence>
<comment type="caution">
    <text evidence="4">The sequence shown here is derived from an EMBL/GenBank/DDBJ whole genome shotgun (WGS) entry which is preliminary data.</text>
</comment>
<gene>
    <name evidence="4" type="ORF">PMIN01_06296</name>
</gene>
<evidence type="ECO:0008006" key="6">
    <source>
        <dbReference type="Google" id="ProtNLM"/>
    </source>
</evidence>
<feature type="compositionally biased region" description="Low complexity" evidence="3">
    <location>
        <begin position="213"/>
        <end position="244"/>
    </location>
</feature>
<dbReference type="InterPro" id="IPR013256">
    <property type="entry name" value="Chromatin_SPT2"/>
</dbReference>
<reference evidence="4" key="1">
    <citation type="journal article" date="2020" name="Mol. Plant Microbe Interact.">
        <title>Genome Sequence of the Biocontrol Agent Coniothyrium minitans strain Conio (IMI 134523).</title>
        <authorList>
            <person name="Patel D."/>
            <person name="Shittu T.A."/>
            <person name="Baroncelli R."/>
            <person name="Muthumeenakshi S."/>
            <person name="Osborne T.H."/>
            <person name="Janganan T.K."/>
            <person name="Sreenivasaprasad S."/>
        </authorList>
    </citation>
    <scope>NUCLEOTIDE SEQUENCE</scope>
    <source>
        <strain evidence="4">Conio</strain>
    </source>
</reference>
<dbReference type="SMART" id="SM00784">
    <property type="entry name" value="SPT2"/>
    <property type="match status" value="1"/>
</dbReference>
<feature type="region of interest" description="Disordered" evidence="3">
    <location>
        <begin position="182"/>
        <end position="333"/>
    </location>
</feature>
<evidence type="ECO:0000256" key="3">
    <source>
        <dbReference type="SAM" id="MobiDB-lite"/>
    </source>
</evidence>
<comment type="similarity">
    <text evidence="1">Belongs to the SPT2 family.</text>
</comment>
<dbReference type="Proteomes" id="UP000756921">
    <property type="component" value="Unassembled WGS sequence"/>
</dbReference>